<organism evidence="2 3">
    <name type="scientific">Lacimicrobium alkaliphilum</name>
    <dbReference type="NCBI Taxonomy" id="1526571"/>
    <lineage>
        <taxon>Bacteria</taxon>
        <taxon>Pseudomonadati</taxon>
        <taxon>Pseudomonadota</taxon>
        <taxon>Gammaproteobacteria</taxon>
        <taxon>Alteromonadales</taxon>
        <taxon>Alteromonadaceae</taxon>
        <taxon>Lacimicrobium</taxon>
    </lineage>
</organism>
<dbReference type="KEGG" id="lal:AT746_08725"/>
<gene>
    <name evidence="2" type="ORF">AT746_08725</name>
</gene>
<evidence type="ECO:0000259" key="1">
    <source>
        <dbReference type="Pfam" id="PF04961"/>
    </source>
</evidence>
<name>A0A0U2ZHA4_9ALTE</name>
<dbReference type="InterPro" id="IPR007044">
    <property type="entry name" value="Cyclodeamin/CycHdrlase"/>
</dbReference>
<dbReference type="Gene3D" id="1.20.120.680">
    <property type="entry name" value="Formiminotetrahydrofolate cyclodeaminase monomer, up-and-down helical bundle"/>
    <property type="match status" value="1"/>
</dbReference>
<protein>
    <recommendedName>
        <fullName evidence="1">Cyclodeaminase/cyclohydrolase domain-containing protein</fullName>
    </recommendedName>
</protein>
<evidence type="ECO:0000313" key="2">
    <source>
        <dbReference type="EMBL" id="ALS98327.1"/>
    </source>
</evidence>
<dbReference type="GO" id="GO:0003824">
    <property type="term" value="F:catalytic activity"/>
    <property type="evidence" value="ECO:0007669"/>
    <property type="project" value="InterPro"/>
</dbReference>
<dbReference type="OrthoDB" id="9794834at2"/>
<proteinExistence type="predicted"/>
<evidence type="ECO:0000313" key="3">
    <source>
        <dbReference type="Proteomes" id="UP000068447"/>
    </source>
</evidence>
<dbReference type="InterPro" id="IPR036178">
    <property type="entry name" value="Formintransfe-cycloase-like_sf"/>
</dbReference>
<reference evidence="2 3" key="1">
    <citation type="submission" date="2015-12" db="EMBL/GenBank/DDBJ databases">
        <title>Complete genome of Lacimicrobium alkaliphilum KCTC 32984.</title>
        <authorList>
            <person name="Kim S.-G."/>
            <person name="Lee Y.-J."/>
        </authorList>
    </citation>
    <scope>NUCLEOTIDE SEQUENCE [LARGE SCALE GENOMIC DNA]</scope>
    <source>
        <strain evidence="2 3">YelD216</strain>
    </source>
</reference>
<dbReference type="AlphaFoldDB" id="A0A0U2ZHA4"/>
<dbReference type="STRING" id="1526571.AT746_08725"/>
<dbReference type="Pfam" id="PF04961">
    <property type="entry name" value="FTCD_C"/>
    <property type="match status" value="1"/>
</dbReference>
<feature type="domain" description="Cyclodeaminase/cyclohydrolase" evidence="1">
    <location>
        <begin position="29"/>
        <end position="209"/>
    </location>
</feature>
<dbReference type="Proteomes" id="UP000068447">
    <property type="component" value="Chromosome"/>
</dbReference>
<dbReference type="SUPFAM" id="SSF101262">
    <property type="entry name" value="Methenyltetrahydrofolate cyclohydrolase-like"/>
    <property type="match status" value="1"/>
</dbReference>
<keyword evidence="3" id="KW-1185">Reference proteome</keyword>
<dbReference type="EMBL" id="CP013650">
    <property type="protein sequence ID" value="ALS98327.1"/>
    <property type="molecule type" value="Genomic_DNA"/>
</dbReference>
<accession>A0A0U2ZHA4</accession>
<sequence length="246" mass="27439">MKNYEKGASLKQEELKGVTTKLILERPATQLLNDFGAGKASPGSGSAAALLSILSAKMIITVCEISTTKHECEKSHKDFGFISVQIKEKIEPRLRELFELDAKDFEKVVELRVKRDKSHDSAEKARFSRDSLDLLETATDYTFEVADLSFLLMEYGITVFEHGWHAVRGDSGVSISAAMSGIMSSIFIINLNLKTLTRRNYASDNLKRLQSIQKKLEEIQIRAFSCVTAISSESLDSIQLELLKDA</sequence>